<dbReference type="SUPFAM" id="SSF52821">
    <property type="entry name" value="Rhodanese/Cell cycle control phosphatase"/>
    <property type="match status" value="1"/>
</dbReference>
<accession>A0A9D2J416</accession>
<dbReference type="EMBL" id="DXBY01000060">
    <property type="protein sequence ID" value="HIZ34869.1"/>
    <property type="molecule type" value="Genomic_DNA"/>
</dbReference>
<dbReference type="Pfam" id="PF00581">
    <property type="entry name" value="Rhodanese"/>
    <property type="match status" value="1"/>
</dbReference>
<dbReference type="Gene3D" id="3.40.250.10">
    <property type="entry name" value="Rhodanese-like domain"/>
    <property type="match status" value="1"/>
</dbReference>
<dbReference type="PROSITE" id="PS50206">
    <property type="entry name" value="RHODANESE_3"/>
    <property type="match status" value="1"/>
</dbReference>
<organism evidence="2 3">
    <name type="scientific">Candidatus Ruania gallistercoris</name>
    <dbReference type="NCBI Taxonomy" id="2838746"/>
    <lineage>
        <taxon>Bacteria</taxon>
        <taxon>Bacillati</taxon>
        <taxon>Actinomycetota</taxon>
        <taxon>Actinomycetes</taxon>
        <taxon>Micrococcales</taxon>
        <taxon>Ruaniaceae</taxon>
        <taxon>Ruania</taxon>
    </lineage>
</organism>
<dbReference type="InterPro" id="IPR036873">
    <property type="entry name" value="Rhodanese-like_dom_sf"/>
</dbReference>
<reference evidence="2" key="1">
    <citation type="journal article" date="2021" name="PeerJ">
        <title>Extensive microbial diversity within the chicken gut microbiome revealed by metagenomics and culture.</title>
        <authorList>
            <person name="Gilroy R."/>
            <person name="Ravi A."/>
            <person name="Getino M."/>
            <person name="Pursley I."/>
            <person name="Horton D.L."/>
            <person name="Alikhan N.F."/>
            <person name="Baker D."/>
            <person name="Gharbi K."/>
            <person name="Hall N."/>
            <person name="Watson M."/>
            <person name="Adriaenssens E.M."/>
            <person name="Foster-Nyarko E."/>
            <person name="Jarju S."/>
            <person name="Secka A."/>
            <person name="Antonio M."/>
            <person name="Oren A."/>
            <person name="Chaudhuri R.R."/>
            <person name="La Ragione R."/>
            <person name="Hildebrand F."/>
            <person name="Pallen M.J."/>
        </authorList>
    </citation>
    <scope>NUCLEOTIDE SEQUENCE</scope>
    <source>
        <strain evidence="2">ChiGjej4B4-7305</strain>
    </source>
</reference>
<dbReference type="InterPro" id="IPR001763">
    <property type="entry name" value="Rhodanese-like_dom"/>
</dbReference>
<reference evidence="2" key="2">
    <citation type="submission" date="2021-04" db="EMBL/GenBank/DDBJ databases">
        <authorList>
            <person name="Gilroy R."/>
        </authorList>
    </citation>
    <scope>NUCLEOTIDE SEQUENCE</scope>
    <source>
        <strain evidence="2">ChiGjej4B4-7305</strain>
    </source>
</reference>
<protein>
    <submittedName>
        <fullName evidence="2">Rhodanese-like domain-containing protein</fullName>
    </submittedName>
</protein>
<evidence type="ECO:0000313" key="3">
    <source>
        <dbReference type="Proteomes" id="UP000824037"/>
    </source>
</evidence>
<dbReference type="AlphaFoldDB" id="A0A9D2J416"/>
<feature type="domain" description="Rhodanese" evidence="1">
    <location>
        <begin position="38"/>
        <end position="129"/>
    </location>
</feature>
<proteinExistence type="predicted"/>
<evidence type="ECO:0000313" key="2">
    <source>
        <dbReference type="EMBL" id="HIZ34869.1"/>
    </source>
</evidence>
<comment type="caution">
    <text evidence="2">The sequence shown here is derived from an EMBL/GenBank/DDBJ whole genome shotgun (WGS) entry which is preliminary data.</text>
</comment>
<name>A0A9D2J416_9MICO</name>
<evidence type="ECO:0000259" key="1">
    <source>
        <dbReference type="PROSITE" id="PS50206"/>
    </source>
</evidence>
<dbReference type="Proteomes" id="UP000824037">
    <property type="component" value="Unassembled WGS sequence"/>
</dbReference>
<sequence>MTLTTGTTWDLVLSAPTRRESGLGGCGMSPRALYQELLYDRVRVLDLRTGEERSEGVLHPDLPLDVVDPAGLVAHLVNTPELRPVVLLSQDGAAAAAAAEQLRDLGLASVAYATGGYRAWVEAGLPVLGHTG</sequence>
<gene>
    <name evidence="2" type="ORF">H9815_03755</name>
</gene>